<feature type="binding site" evidence="1">
    <location>
        <position position="1002"/>
    </location>
    <ligand>
        <name>Zn(2+)</name>
        <dbReference type="ChEBI" id="CHEBI:29105"/>
    </ligand>
</feature>
<name>A0A848RJL2_9ACTO</name>
<dbReference type="Proteomes" id="UP000582487">
    <property type="component" value="Unassembled WGS sequence"/>
</dbReference>
<keyword evidence="1" id="KW-0862">Zinc</keyword>
<dbReference type="InterPro" id="IPR007822">
    <property type="entry name" value="LANC-like"/>
</dbReference>
<dbReference type="AlphaFoldDB" id="A0A848RJL2"/>
<protein>
    <submittedName>
        <fullName evidence="3">Type 2 lantipeptide synthetase LanM</fullName>
    </submittedName>
</protein>
<feature type="binding site" evidence="1">
    <location>
        <position position="945"/>
    </location>
    <ligand>
        <name>Zn(2+)</name>
        <dbReference type="ChEBI" id="CHEBI:29105"/>
    </ligand>
</feature>
<dbReference type="GO" id="GO:0046872">
    <property type="term" value="F:metal ion binding"/>
    <property type="evidence" value="ECO:0007669"/>
    <property type="project" value="UniProtKB-KW"/>
</dbReference>
<dbReference type="PIRSF" id="PIRSF037228">
    <property type="entry name" value="Lant_mod_RumM"/>
    <property type="match status" value="1"/>
</dbReference>
<dbReference type="GO" id="GO:0005975">
    <property type="term" value="P:carbohydrate metabolic process"/>
    <property type="evidence" value="ECO:0007669"/>
    <property type="project" value="InterPro"/>
</dbReference>
<comment type="caution">
    <text evidence="3">The sequence shown here is derived from an EMBL/GenBank/DDBJ whole genome shotgun (WGS) entry which is preliminary data.</text>
</comment>
<dbReference type="InterPro" id="IPR017146">
    <property type="entry name" value="Lanti_2_LanM"/>
</dbReference>
<dbReference type="SMART" id="SM01260">
    <property type="entry name" value="LANC_like"/>
    <property type="match status" value="1"/>
</dbReference>
<reference evidence="3 4" key="1">
    <citation type="submission" date="2020-04" db="EMBL/GenBank/DDBJ databases">
        <title>Antimicrobial susceptibility and clonality of vaginal-derived multi-drug resistant Mobiluncus isolates in China.</title>
        <authorList>
            <person name="Zhang X."/>
        </authorList>
    </citation>
    <scope>NUCLEOTIDE SEQUENCE [LARGE SCALE GENOMIC DNA]</scope>
    <source>
        <strain evidence="3 4">7</strain>
    </source>
</reference>
<dbReference type="Gene3D" id="1.50.10.10">
    <property type="match status" value="1"/>
</dbReference>
<dbReference type="InterPro" id="IPR012341">
    <property type="entry name" value="6hp_glycosidase-like_sf"/>
</dbReference>
<evidence type="ECO:0000259" key="2">
    <source>
        <dbReference type="Pfam" id="PF13575"/>
    </source>
</evidence>
<evidence type="ECO:0000256" key="1">
    <source>
        <dbReference type="PIRSR" id="PIRSR607822-1"/>
    </source>
</evidence>
<keyword evidence="1" id="KW-0479">Metal-binding</keyword>
<evidence type="ECO:0000313" key="3">
    <source>
        <dbReference type="EMBL" id="NMW94160.1"/>
    </source>
</evidence>
<dbReference type="InterPro" id="IPR025410">
    <property type="entry name" value="Lant_dehyd"/>
</dbReference>
<dbReference type="Pfam" id="PF13575">
    <property type="entry name" value="DUF4135"/>
    <property type="match status" value="1"/>
</dbReference>
<dbReference type="SUPFAM" id="SSF158745">
    <property type="entry name" value="LanC-like"/>
    <property type="match status" value="1"/>
</dbReference>
<dbReference type="GO" id="GO:0031179">
    <property type="term" value="P:peptide modification"/>
    <property type="evidence" value="ECO:0007669"/>
    <property type="project" value="InterPro"/>
</dbReference>
<proteinExistence type="predicted"/>
<organism evidence="3 4">
    <name type="scientific">Mobiluncus mulieris</name>
    <dbReference type="NCBI Taxonomy" id="2052"/>
    <lineage>
        <taxon>Bacteria</taxon>
        <taxon>Bacillati</taxon>
        <taxon>Actinomycetota</taxon>
        <taxon>Actinomycetes</taxon>
        <taxon>Actinomycetales</taxon>
        <taxon>Actinomycetaceae</taxon>
        <taxon>Mobiluncus</taxon>
    </lineage>
</organism>
<dbReference type="NCBIfam" id="TIGR03897">
    <property type="entry name" value="lanti_2_LanM"/>
    <property type="match status" value="1"/>
</dbReference>
<gene>
    <name evidence="3" type="primary">lanM</name>
    <name evidence="3" type="ORF">HHJ74_10825</name>
</gene>
<sequence length="1084" mass="121237">MGNKKKVLSGEFNSSDKTFSLLLKCLSEMENIMRKLSDNAVARTLSIPERNKLKQNPKISENDSFMHIFRQLSIFKNSMYHLDELLSPLCTLKQLESLSHEDSESLSERMQNHALPEWSTVFERWARTISGESTSGHHGLLSIIENHVTAATQELRTTLVTEHGGYGEKLSNVLADSIPVDILTQIVAPSTLLVYKRDYSDKSMQEYYAILGEPSVRDAIYTEFPVIARLVTEVLIDWIEASTKLGEHLIQDKSLLLREFGFDVSRLSRITANLGDRHNNGQTVAVLESDMQKVVYKPRNAFGERLIYRVCKLLPELNDLLPHIPVTFEKDDYLWQEFFAAKDFEPRQAPVIAKKLGVLNAILYYLLADDMHHENILISGENVIVVDAECVLNTTRPIDFMTIDVENVGAKVLADAAYTVGIVPQRVNSKVSGANPLDISVIGYKPGGTVELNVPQIHSTPDGGYSLINGPAQFNEKDPITHRHLLLQYGSDFLEGFKLAVILMMNRKEKILDTVLSSSELVVRVLPRPTMVYSKILLESFHPTFMRDAALRDACLGKLLPRYFGKSYRRLLIREEMAALRGARIPYTELDLRNNSFVIESHRFSAECGGVNRIINHILDIDEDEIHRQCAYIDMSFASTILKSSLPVESIKILTKTYSWDCTRYSQKERLEEHIFEGLENVMNLLIRHRGNVGFATMNALTPDCWVLGPAGMDLYNGLAGIHLMFERVRHEPFAEKFLSLYDEIEHTGLLFGDAVSLDKASVDKNVQALNVGLFDQLAGIAVSQYLSLQQVKHRERASESLKRTLSMLTSMVPYDKNYDVISGSAGSIFLANSLPLDYQEAVNKLIRQSIDKILSAAQVTADGAFWPAQDSVSGLTGLSHGASGIAAALAVGGKASKYRVEECAEMIGAALEWERRHFDFEKGWEDLREESQSKEQSEQLQAWCHGTGGAYIARQIIADNNDAGLSGDQRRYLDQELQYAVRKLAKKTLEMVSAGTSDCLCHGTVGNLLILQRATIKGMYSIDEFNAILSATLSRAERDGWRFGGIPGIPSNSFMMGMPGIVWGLASLYSPVKPNFDPFLLGV</sequence>
<feature type="domain" description="Lantibiotic biosynthesis protein dehydration" evidence="2">
    <location>
        <begin position="224"/>
        <end position="587"/>
    </location>
</feature>
<dbReference type="Pfam" id="PF05147">
    <property type="entry name" value="LANC_like"/>
    <property type="match status" value="1"/>
</dbReference>
<accession>A0A848RJL2</accession>
<evidence type="ECO:0000313" key="4">
    <source>
        <dbReference type="Proteomes" id="UP000582487"/>
    </source>
</evidence>
<dbReference type="EMBL" id="JABCUV010000019">
    <property type="protein sequence ID" value="NMW94160.1"/>
    <property type="molecule type" value="Genomic_DNA"/>
</dbReference>
<dbReference type="PRINTS" id="PR01950">
    <property type="entry name" value="LANCSUPER"/>
</dbReference>
<feature type="binding site" evidence="1">
    <location>
        <position position="1003"/>
    </location>
    <ligand>
        <name>Zn(2+)</name>
        <dbReference type="ChEBI" id="CHEBI:29105"/>
    </ligand>
</feature>